<dbReference type="Proteomes" id="UP001240171">
    <property type="component" value="Unassembled WGS sequence"/>
</dbReference>
<evidence type="ECO:0000313" key="2">
    <source>
        <dbReference type="Proteomes" id="UP001240171"/>
    </source>
</evidence>
<gene>
    <name evidence="1" type="ORF">Q5741_01350</name>
</gene>
<dbReference type="Gene3D" id="3.30.470.20">
    <property type="entry name" value="ATP-grasp fold, B domain"/>
    <property type="match status" value="1"/>
</dbReference>
<comment type="caution">
    <text evidence="1">The sequence shown here is derived from an EMBL/GenBank/DDBJ whole genome shotgun (WGS) entry which is preliminary data.</text>
</comment>
<sequence>MMKMTGVTHPLPNNLSGLPFLLFGQADHKRTIGIQQARSRLGLPSAIVLSYRDLLLGQSLEELLLTAAREQTEIPSHWRGKELLHLCMEHGALLRLDSPGGGFEVERLLIEYGAPDRQGIDETLYRYANRYDPYPLYRAAAAKLEPAEGVLHHPSQWFRGYCRLLAQLHREAAALLPAAVWFNAPQDIADMTDKRVAQQKLEQTGISIPARLQDMDSIHSYEELRAALFHQGMHRVFVKLACGSAASGVIAYQLNPVTGTEIATTTVGFESFIQRPPRFYNAGKLRRYTDPRTIATVMNWVLGHGAQVEQWVPKASVNGMAFDVRQLVLWGEAGHTVARASRTPITNLHLRTRRMTPSEAGLDLSALGKVRKAAIQALEAFPNSSLAGVDVLLQSGSLLPYIVDVNPFGDLLYDVSYDGLGTYEWEMQRLLQRHQLIEDVTAW</sequence>
<organism evidence="1 2">
    <name type="scientific">Paenibacillus lacisoli</name>
    <dbReference type="NCBI Taxonomy" id="3064525"/>
    <lineage>
        <taxon>Bacteria</taxon>
        <taxon>Bacillati</taxon>
        <taxon>Bacillota</taxon>
        <taxon>Bacilli</taxon>
        <taxon>Bacillales</taxon>
        <taxon>Paenibacillaceae</taxon>
        <taxon>Paenibacillus</taxon>
    </lineage>
</organism>
<protein>
    <submittedName>
        <fullName evidence="1">STM4014 family protein</fullName>
    </submittedName>
</protein>
<name>A0ABT9C738_9BACL</name>
<keyword evidence="2" id="KW-1185">Reference proteome</keyword>
<proteinExistence type="predicted"/>
<dbReference type="EMBL" id="JAUQTB010000001">
    <property type="protein sequence ID" value="MDO7905056.1"/>
    <property type="molecule type" value="Genomic_DNA"/>
</dbReference>
<reference evidence="1 2" key="1">
    <citation type="submission" date="2023-07" db="EMBL/GenBank/DDBJ databases">
        <title>Paenibacillus sp. JX-17 nov. isolated from soil.</title>
        <authorList>
            <person name="Wan Y."/>
            <person name="Liu B."/>
        </authorList>
    </citation>
    <scope>NUCLEOTIDE SEQUENCE [LARGE SCALE GENOMIC DNA]</scope>
    <source>
        <strain evidence="1 2">JX-17</strain>
    </source>
</reference>
<dbReference type="SUPFAM" id="SSF56059">
    <property type="entry name" value="Glutathione synthetase ATP-binding domain-like"/>
    <property type="match status" value="1"/>
</dbReference>
<dbReference type="NCBIfam" id="NF038074">
    <property type="entry name" value="fam_STM4014"/>
    <property type="match status" value="1"/>
</dbReference>
<dbReference type="InterPro" id="IPR047778">
    <property type="entry name" value="STM4014-like"/>
</dbReference>
<accession>A0ABT9C738</accession>
<evidence type="ECO:0000313" key="1">
    <source>
        <dbReference type="EMBL" id="MDO7905056.1"/>
    </source>
</evidence>